<comment type="subcellular location">
    <subcellularLocation>
        <location evidence="1">Bacterial microcompartment</location>
    </subcellularLocation>
</comment>
<dbReference type="Proteomes" id="UP000538292">
    <property type="component" value="Unassembled WGS sequence"/>
</dbReference>
<protein>
    <submittedName>
        <fullName evidence="6">BMC domain-containing protein</fullName>
    </submittedName>
</protein>
<dbReference type="PANTHER" id="PTHR33941">
    <property type="entry name" value="PROPANEDIOL UTILIZATION PROTEIN PDUA"/>
    <property type="match status" value="1"/>
</dbReference>
<evidence type="ECO:0000256" key="2">
    <source>
        <dbReference type="ARBA" id="ARBA00024446"/>
    </source>
</evidence>
<evidence type="ECO:0000259" key="5">
    <source>
        <dbReference type="PROSITE" id="PS51930"/>
    </source>
</evidence>
<keyword evidence="2" id="KW-1283">Bacterial microcompartment</keyword>
<feature type="domain" description="BMC" evidence="5">
    <location>
        <begin position="11"/>
        <end position="96"/>
    </location>
</feature>
<feature type="compositionally biased region" description="Basic and acidic residues" evidence="4">
    <location>
        <begin position="102"/>
        <end position="114"/>
    </location>
</feature>
<dbReference type="PROSITE" id="PS51930">
    <property type="entry name" value="BMC_2"/>
    <property type="match status" value="1"/>
</dbReference>
<dbReference type="AlphaFoldDB" id="A0A7W1XUK7"/>
<reference evidence="6 7" key="1">
    <citation type="submission" date="2020-07" db="EMBL/GenBank/DDBJ databases">
        <title>Thermoactinomyces phylogeny.</title>
        <authorList>
            <person name="Dunlap C."/>
        </authorList>
    </citation>
    <scope>NUCLEOTIDE SEQUENCE [LARGE SCALE GENOMIC DNA]</scope>
    <source>
        <strain evidence="6 7">AMNI-1</strain>
    </source>
</reference>
<keyword evidence="7" id="KW-1185">Reference proteome</keyword>
<dbReference type="InterPro" id="IPR044872">
    <property type="entry name" value="CcmK/CsoS1_BMC"/>
</dbReference>
<dbReference type="SUPFAM" id="SSF143414">
    <property type="entry name" value="CcmK-like"/>
    <property type="match status" value="1"/>
</dbReference>
<dbReference type="EMBL" id="JACEOL010000043">
    <property type="protein sequence ID" value="MBA4603265.1"/>
    <property type="molecule type" value="Genomic_DNA"/>
</dbReference>
<dbReference type="Pfam" id="PF00936">
    <property type="entry name" value="BMC"/>
    <property type="match status" value="1"/>
</dbReference>
<dbReference type="PANTHER" id="PTHR33941:SF11">
    <property type="entry name" value="BACTERIAL MICROCOMPARTMENT SHELL PROTEIN PDUJ"/>
    <property type="match status" value="1"/>
</dbReference>
<evidence type="ECO:0000256" key="3">
    <source>
        <dbReference type="PROSITE-ProRule" id="PRU01278"/>
    </source>
</evidence>
<dbReference type="InterPro" id="IPR037233">
    <property type="entry name" value="CcmK-like_sf"/>
</dbReference>
<evidence type="ECO:0000313" key="7">
    <source>
        <dbReference type="Proteomes" id="UP000538292"/>
    </source>
</evidence>
<evidence type="ECO:0000313" key="6">
    <source>
        <dbReference type="EMBL" id="MBA4603265.1"/>
    </source>
</evidence>
<accession>A0A7W1XUK7</accession>
<dbReference type="CDD" id="cd07045">
    <property type="entry name" value="BMC_CcmK_like"/>
    <property type="match status" value="1"/>
</dbReference>
<feature type="compositionally biased region" description="Polar residues" evidence="4">
    <location>
        <begin position="125"/>
        <end position="137"/>
    </location>
</feature>
<feature type="compositionally biased region" description="Basic and acidic residues" evidence="4">
    <location>
        <begin position="142"/>
        <end position="155"/>
    </location>
</feature>
<gene>
    <name evidence="6" type="ORF">H2C83_13230</name>
</gene>
<name>A0A7W1XUK7_9BACL</name>
<feature type="region of interest" description="Disordered" evidence="4">
    <location>
        <begin position="97"/>
        <end position="157"/>
    </location>
</feature>
<organism evidence="6 7">
    <name type="scientific">Thermoactinomyces mirandus</name>
    <dbReference type="NCBI Taxonomy" id="2756294"/>
    <lineage>
        <taxon>Bacteria</taxon>
        <taxon>Bacillati</taxon>
        <taxon>Bacillota</taxon>
        <taxon>Bacilli</taxon>
        <taxon>Bacillales</taxon>
        <taxon>Thermoactinomycetaceae</taxon>
        <taxon>Thermoactinomyces</taxon>
    </lineage>
</organism>
<dbReference type="SMART" id="SM00877">
    <property type="entry name" value="BMC"/>
    <property type="match status" value="1"/>
</dbReference>
<dbReference type="InterPro" id="IPR000249">
    <property type="entry name" value="BMC_dom"/>
</dbReference>
<comment type="similarity">
    <text evidence="3">Belongs to the bacterial microcompartments protein family.</text>
</comment>
<comment type="caution">
    <text evidence="6">The sequence shown here is derived from an EMBL/GenBank/DDBJ whole genome shotgun (WGS) entry which is preliminary data.</text>
</comment>
<sequence length="185" mass="19589">MIEEVRPLSASLGMIETVGLAAAITAADAAAKSANVQVLGYELTRGGGLVTVKFTGDVSAVKAALDAAVAAAQSIGTVYSRLVIPRPDDQLETLMTNKHKSAARDPEVTTDKSAGKSRKEKKTGTDSSGENIKSTDLPQEYVADKSKLPTDATEKESEEVCNLCHDPACPRKKGDLRTKCIHFND</sequence>
<proteinExistence type="inferred from homology"/>
<dbReference type="GO" id="GO:0031469">
    <property type="term" value="C:bacterial microcompartment"/>
    <property type="evidence" value="ECO:0007669"/>
    <property type="project" value="UniProtKB-SubCell"/>
</dbReference>
<evidence type="ECO:0000256" key="1">
    <source>
        <dbReference type="ARBA" id="ARBA00024322"/>
    </source>
</evidence>
<dbReference type="Gene3D" id="3.30.70.1710">
    <property type="match status" value="1"/>
</dbReference>
<dbReference type="InterPro" id="IPR050575">
    <property type="entry name" value="BMC_shell"/>
</dbReference>
<evidence type="ECO:0000256" key="4">
    <source>
        <dbReference type="SAM" id="MobiDB-lite"/>
    </source>
</evidence>